<evidence type="ECO:0000313" key="2">
    <source>
        <dbReference type="EMBL" id="ECW8954975.1"/>
    </source>
</evidence>
<evidence type="ECO:0000313" key="3">
    <source>
        <dbReference type="Proteomes" id="UP000440714"/>
    </source>
</evidence>
<dbReference type="PANTHER" id="PTHR35191">
    <property type="entry name" value="PROPHAGE SIDE TAIL FIBER PROTEIN HOMOLOG STFQ-RELATED"/>
    <property type="match status" value="1"/>
</dbReference>
<dbReference type="EMBL" id="AAKYAN010000011">
    <property type="protein sequence ID" value="ECW8954975.1"/>
    <property type="molecule type" value="Genomic_DNA"/>
</dbReference>
<proteinExistence type="predicted"/>
<reference evidence="2 3" key="1">
    <citation type="submission" date="2019-09" db="EMBL/GenBank/DDBJ databases">
        <authorList>
            <consortium name="PulseNet: The National Subtyping Network for Foodborne Disease Surveillance"/>
            <person name="Tarr C.L."/>
            <person name="Trees E."/>
            <person name="Katz L.S."/>
            <person name="Carleton-Romer H.A."/>
            <person name="Stroika S."/>
            <person name="Kucerova Z."/>
            <person name="Roache K.F."/>
            <person name="Sabol A.L."/>
            <person name="Besser J."/>
            <person name="Gerner-Smidt P."/>
        </authorList>
    </citation>
    <scope>NUCLEOTIDE SEQUENCE [LARGE SCALE GENOMIC DNA]</scope>
    <source>
        <strain evidence="2 3">PNUSAC011760</strain>
    </source>
</reference>
<sequence>MNSEFYTILTKIGIAKIIDARASGKAIVLSKFKASSKVIIPKEEMQSLEEIVYEANINSKYVDEKNDHHLILECIIGANEGGFEINAIGIYDDENDLIAIGNVPRTYKPLLEEGAAKEIIFKIIMELSNTKDVILELDKSMALASKDYVDNMKINLLLPITSNSNAILKIFNEKIDKIKGE</sequence>
<comment type="caution">
    <text evidence="2">The sequence shown here is derived from an EMBL/GenBank/DDBJ whole genome shotgun (WGS) entry which is preliminary data.</text>
</comment>
<dbReference type="InterPro" id="IPR022225">
    <property type="entry name" value="Phage_tail_fibre_N"/>
</dbReference>
<gene>
    <name evidence="2" type="ORF">F5R70_06000</name>
</gene>
<dbReference type="InterPro" id="IPR051934">
    <property type="entry name" value="Phage_Tail_Fiber_Structural"/>
</dbReference>
<dbReference type="Pfam" id="PF12571">
    <property type="entry name" value="Phage_tail_fib"/>
    <property type="match status" value="1"/>
</dbReference>
<organism evidence="2 3">
    <name type="scientific">Campylobacter lari</name>
    <dbReference type="NCBI Taxonomy" id="201"/>
    <lineage>
        <taxon>Bacteria</taxon>
        <taxon>Pseudomonadati</taxon>
        <taxon>Campylobacterota</taxon>
        <taxon>Epsilonproteobacteria</taxon>
        <taxon>Campylobacterales</taxon>
        <taxon>Campylobacteraceae</taxon>
        <taxon>Campylobacter</taxon>
    </lineage>
</organism>
<evidence type="ECO:0000259" key="1">
    <source>
        <dbReference type="Pfam" id="PF12571"/>
    </source>
</evidence>
<dbReference type="AlphaFoldDB" id="A0A5M0YJG9"/>
<accession>A0A5M0YJG9</accession>
<dbReference type="PANTHER" id="PTHR35191:SF1">
    <property type="entry name" value="PROPHAGE SIDE TAIL FIBER PROTEIN HOMOLOG STFQ-RELATED"/>
    <property type="match status" value="1"/>
</dbReference>
<feature type="domain" description="Phage tail fibre protein N-terminal" evidence="1">
    <location>
        <begin position="1"/>
        <end position="147"/>
    </location>
</feature>
<name>A0A5M0YJG9_CAMLA</name>
<protein>
    <recommendedName>
        <fullName evidence="1">Phage tail fibre protein N-terminal domain-containing protein</fullName>
    </recommendedName>
</protein>
<dbReference type="Proteomes" id="UP000440714">
    <property type="component" value="Unassembled WGS sequence"/>
</dbReference>